<gene>
    <name evidence="2" type="ORF">DI556_15210</name>
</gene>
<accession>A0A2W5N6E2</accession>
<reference evidence="2 3" key="1">
    <citation type="submission" date="2017-08" db="EMBL/GenBank/DDBJ databases">
        <title>Infants hospitalized years apart are colonized by the same room-sourced microbial strains.</title>
        <authorList>
            <person name="Brooks B."/>
            <person name="Olm M.R."/>
            <person name="Firek B.A."/>
            <person name="Baker R."/>
            <person name="Thomas B.C."/>
            <person name="Morowitz M.J."/>
            <person name="Banfield J.F."/>
        </authorList>
    </citation>
    <scope>NUCLEOTIDE SEQUENCE [LARGE SCALE GENOMIC DNA]</scope>
    <source>
        <strain evidence="2">S2_005_002_R2_34</strain>
    </source>
</reference>
<proteinExistence type="predicted"/>
<dbReference type="PANTHER" id="PTHR30273">
    <property type="entry name" value="PERIPLASMIC SIGNAL SENSOR AND SIGMA FACTOR ACTIVATOR FECR-RELATED"/>
    <property type="match status" value="1"/>
</dbReference>
<feature type="domain" description="FecR protein" evidence="1">
    <location>
        <begin position="104"/>
        <end position="196"/>
    </location>
</feature>
<comment type="caution">
    <text evidence="2">The sequence shown here is derived from an EMBL/GenBank/DDBJ whole genome shotgun (WGS) entry which is preliminary data.</text>
</comment>
<evidence type="ECO:0000313" key="2">
    <source>
        <dbReference type="EMBL" id="PZQ48168.1"/>
    </source>
</evidence>
<protein>
    <submittedName>
        <fullName evidence="2">Iron dicitrate transport regulator FecR</fullName>
    </submittedName>
</protein>
<evidence type="ECO:0000313" key="3">
    <source>
        <dbReference type="Proteomes" id="UP000249185"/>
    </source>
</evidence>
<dbReference type="EMBL" id="QFPW01000013">
    <property type="protein sequence ID" value="PZQ48168.1"/>
    <property type="molecule type" value="Genomic_DNA"/>
</dbReference>
<name>A0A2W5N6E2_RHOSU</name>
<dbReference type="Pfam" id="PF04773">
    <property type="entry name" value="FecR"/>
    <property type="match status" value="1"/>
</dbReference>
<dbReference type="InterPro" id="IPR006860">
    <property type="entry name" value="FecR"/>
</dbReference>
<dbReference type="PIRSF" id="PIRSF018266">
    <property type="entry name" value="FecR"/>
    <property type="match status" value="1"/>
</dbReference>
<sequence length="305" mass="31190">MPRGPEADALFTEAFDLAILLQEAPTPERLAAARAWIARGPDHAAVWAEVMEIHGMAGSVLAGRRRARRAVTTRRAVLATGLAGLAAAGAWRLGPEALARLRADVTTATAEVRRLVLPDGTVAVLGPETALALAFSPAARGVRLLAGMGFFEVAPDPAGRPFSVVAGTTRTRAGDAAFEIRADQDPAFVAVARGEVALSGAAGTVTLGPGEAARGGPGGGLARLGTEVADWRSGIAVADEEPVAALAARIAPWRAGPVLVRPGIAGRRVSGVFDLTRPEAALDAVVRPFGGRVRRLGPVALLSAG</sequence>
<evidence type="ECO:0000259" key="1">
    <source>
        <dbReference type="Pfam" id="PF04773"/>
    </source>
</evidence>
<dbReference type="PANTHER" id="PTHR30273:SF2">
    <property type="entry name" value="PROTEIN FECR"/>
    <property type="match status" value="1"/>
</dbReference>
<organism evidence="2 3">
    <name type="scientific">Rhodovulum sulfidophilum</name>
    <name type="common">Rhodobacter sulfidophilus</name>
    <dbReference type="NCBI Taxonomy" id="35806"/>
    <lineage>
        <taxon>Bacteria</taxon>
        <taxon>Pseudomonadati</taxon>
        <taxon>Pseudomonadota</taxon>
        <taxon>Alphaproteobacteria</taxon>
        <taxon>Rhodobacterales</taxon>
        <taxon>Paracoccaceae</taxon>
        <taxon>Rhodovulum</taxon>
    </lineage>
</organism>
<dbReference type="AlphaFoldDB" id="A0A2W5N6E2"/>
<dbReference type="InterPro" id="IPR012373">
    <property type="entry name" value="Ferrdict_sens_TM"/>
</dbReference>
<dbReference type="Proteomes" id="UP000249185">
    <property type="component" value="Unassembled WGS sequence"/>
</dbReference>
<dbReference type="GO" id="GO:0016989">
    <property type="term" value="F:sigma factor antagonist activity"/>
    <property type="evidence" value="ECO:0007669"/>
    <property type="project" value="TreeGrafter"/>
</dbReference>
<dbReference type="Gene3D" id="2.60.120.1440">
    <property type="match status" value="1"/>
</dbReference>